<proteinExistence type="predicted"/>
<dbReference type="CDD" id="cd06571">
    <property type="entry name" value="Bac_DnaA_C"/>
    <property type="match status" value="1"/>
</dbReference>
<dbReference type="SUPFAM" id="SSF48295">
    <property type="entry name" value="TrpR-like"/>
    <property type="match status" value="1"/>
</dbReference>
<dbReference type="SMART" id="SM00760">
    <property type="entry name" value="Bac_DnaA_C"/>
    <property type="match status" value="1"/>
</dbReference>
<evidence type="ECO:0000313" key="3">
    <source>
        <dbReference type="EMBL" id="SFK90537.1"/>
    </source>
</evidence>
<comment type="caution">
    <text evidence="3">The sequence shown here is derived from an EMBL/GenBank/DDBJ whole genome shotgun (WGS) entry which is preliminary data.</text>
</comment>
<feature type="region of interest" description="Disordered" evidence="1">
    <location>
        <begin position="1"/>
        <end position="21"/>
    </location>
</feature>
<name>A0A1I4DDU0_9HYPH</name>
<feature type="domain" description="Chromosomal replication initiator DnaA C-terminal" evidence="2">
    <location>
        <begin position="41"/>
        <end position="103"/>
    </location>
</feature>
<evidence type="ECO:0000313" key="4">
    <source>
        <dbReference type="Proteomes" id="UP000199598"/>
    </source>
</evidence>
<keyword evidence="4" id="KW-1185">Reference proteome</keyword>
<dbReference type="Proteomes" id="UP000199598">
    <property type="component" value="Unassembled WGS sequence"/>
</dbReference>
<dbReference type="InterPro" id="IPR013159">
    <property type="entry name" value="DnaA_C"/>
</dbReference>
<organism evidence="3 4">
    <name type="scientific">Pseudovibrio ascidiaceicola</name>
    <dbReference type="NCBI Taxonomy" id="285279"/>
    <lineage>
        <taxon>Bacteria</taxon>
        <taxon>Pseudomonadati</taxon>
        <taxon>Pseudomonadota</taxon>
        <taxon>Alphaproteobacteria</taxon>
        <taxon>Hyphomicrobiales</taxon>
        <taxon>Stappiaceae</taxon>
        <taxon>Pseudovibrio</taxon>
    </lineage>
</organism>
<feature type="compositionally biased region" description="Basic and acidic residues" evidence="1">
    <location>
        <begin position="1"/>
        <end position="11"/>
    </location>
</feature>
<evidence type="ECO:0000256" key="1">
    <source>
        <dbReference type="SAM" id="MobiDB-lite"/>
    </source>
</evidence>
<evidence type="ECO:0000259" key="2">
    <source>
        <dbReference type="SMART" id="SM00760"/>
    </source>
</evidence>
<dbReference type="InterPro" id="IPR010921">
    <property type="entry name" value="Trp_repressor/repl_initiator"/>
</dbReference>
<protein>
    <submittedName>
        <fullName evidence="3">DnaA protein helix-turn-helix</fullName>
    </submittedName>
</protein>
<dbReference type="EMBL" id="FOSK01000011">
    <property type="protein sequence ID" value="SFK90537.1"/>
    <property type="molecule type" value="Genomic_DNA"/>
</dbReference>
<dbReference type="Gene3D" id="1.10.1750.10">
    <property type="match status" value="1"/>
</dbReference>
<reference evidence="3 4" key="1">
    <citation type="submission" date="2016-10" db="EMBL/GenBank/DDBJ databases">
        <authorList>
            <person name="Varghese N."/>
            <person name="Submissions S."/>
        </authorList>
    </citation>
    <scope>NUCLEOTIDE SEQUENCE [LARGE SCALE GENOMIC DNA]</scope>
    <source>
        <strain evidence="3 4">DSM 16392</strain>
    </source>
</reference>
<dbReference type="Pfam" id="PF08299">
    <property type="entry name" value="Bac_DnaA_C"/>
    <property type="match status" value="1"/>
</dbReference>
<gene>
    <name evidence="3" type="ORF">SAMN04488518_11187</name>
</gene>
<sequence length="147" mass="15672">MPRFSEGEKNKMSKSPCSESSVHSGLLQKPLSAVDWMATGHVALAFGLKPEELHSASRGYARAAQARQVSMYILHVSMGMTLSQAGAVFGRDRTTAAHACKVVEDLREDPRFDAVLSEIEGQLSASVASARMHSSLSSGGQSDAYTA</sequence>
<accession>A0A1I4DDU0</accession>